<reference evidence="7" key="1">
    <citation type="journal article" date="2019" name="Int. J. Syst. Evol. Microbiol.">
        <title>The Global Catalogue of Microorganisms (GCM) 10K type strain sequencing project: providing services to taxonomists for standard genome sequencing and annotation.</title>
        <authorList>
            <consortium name="The Broad Institute Genomics Platform"/>
            <consortium name="The Broad Institute Genome Sequencing Center for Infectious Disease"/>
            <person name="Wu L."/>
            <person name="Ma J."/>
        </authorList>
    </citation>
    <scope>NUCLEOTIDE SEQUENCE [LARGE SCALE GENOMIC DNA]</scope>
    <source>
        <strain evidence="7">WLHS5</strain>
    </source>
</reference>
<dbReference type="InterPro" id="IPR019888">
    <property type="entry name" value="Tscrpt_reg_AsnC-like"/>
</dbReference>
<feature type="domain" description="HTH asnC-type" evidence="5">
    <location>
        <begin position="31"/>
        <end position="92"/>
    </location>
</feature>
<keyword evidence="2" id="KW-0238">DNA-binding</keyword>
<keyword evidence="7" id="KW-1185">Reference proteome</keyword>
<name>A0ABW2LRV1_9PSEU</name>
<dbReference type="PANTHER" id="PTHR30154">
    <property type="entry name" value="LEUCINE-RESPONSIVE REGULATORY PROTEIN"/>
    <property type="match status" value="1"/>
</dbReference>
<dbReference type="SMART" id="SM00344">
    <property type="entry name" value="HTH_ASNC"/>
    <property type="match status" value="1"/>
</dbReference>
<evidence type="ECO:0000256" key="2">
    <source>
        <dbReference type="ARBA" id="ARBA00023125"/>
    </source>
</evidence>
<feature type="compositionally biased region" description="Low complexity" evidence="4">
    <location>
        <begin position="1"/>
        <end position="17"/>
    </location>
</feature>
<evidence type="ECO:0000313" key="6">
    <source>
        <dbReference type="EMBL" id="MFC7343980.1"/>
    </source>
</evidence>
<organism evidence="6 7">
    <name type="scientific">Saccharopolyspora griseoalba</name>
    <dbReference type="NCBI Taxonomy" id="1431848"/>
    <lineage>
        <taxon>Bacteria</taxon>
        <taxon>Bacillati</taxon>
        <taxon>Actinomycetota</taxon>
        <taxon>Actinomycetes</taxon>
        <taxon>Pseudonocardiales</taxon>
        <taxon>Pseudonocardiaceae</taxon>
        <taxon>Saccharopolyspora</taxon>
    </lineage>
</organism>
<dbReference type="SUPFAM" id="SSF54909">
    <property type="entry name" value="Dimeric alpha+beta barrel"/>
    <property type="match status" value="1"/>
</dbReference>
<proteinExistence type="predicted"/>
<evidence type="ECO:0000256" key="3">
    <source>
        <dbReference type="ARBA" id="ARBA00023163"/>
    </source>
</evidence>
<dbReference type="RefSeq" id="WP_380671406.1">
    <property type="nucleotide sequence ID" value="NZ_JBHTCJ010000012.1"/>
</dbReference>
<gene>
    <name evidence="6" type="ORF">ACFQRI_21450</name>
</gene>
<evidence type="ECO:0000256" key="4">
    <source>
        <dbReference type="SAM" id="MobiDB-lite"/>
    </source>
</evidence>
<dbReference type="Proteomes" id="UP001596504">
    <property type="component" value="Unassembled WGS sequence"/>
</dbReference>
<dbReference type="InterPro" id="IPR019887">
    <property type="entry name" value="Tscrpt_reg_AsnC/Lrp_C"/>
</dbReference>
<evidence type="ECO:0000313" key="7">
    <source>
        <dbReference type="Proteomes" id="UP001596504"/>
    </source>
</evidence>
<dbReference type="InterPro" id="IPR036390">
    <property type="entry name" value="WH_DNA-bd_sf"/>
</dbReference>
<dbReference type="PRINTS" id="PR00033">
    <property type="entry name" value="HTHASNC"/>
</dbReference>
<dbReference type="Pfam" id="PF13412">
    <property type="entry name" value="HTH_24"/>
    <property type="match status" value="1"/>
</dbReference>
<dbReference type="PROSITE" id="PS50956">
    <property type="entry name" value="HTH_ASNC_2"/>
    <property type="match status" value="1"/>
</dbReference>
<dbReference type="SUPFAM" id="SSF46785">
    <property type="entry name" value="Winged helix' DNA-binding domain"/>
    <property type="match status" value="1"/>
</dbReference>
<keyword evidence="1" id="KW-0805">Transcription regulation</keyword>
<dbReference type="EMBL" id="JBHTCJ010000012">
    <property type="protein sequence ID" value="MFC7343980.1"/>
    <property type="molecule type" value="Genomic_DNA"/>
</dbReference>
<sequence>MSGSRPRNPRSSPGRAGWEATAADEPSTVRLDGTDLAILAELVADGRITNSALAHRVGVAESTCINRVRTLRERGVVTGVHAHLDPAALALPMQAVIKVRLGSHSREHVRGFHDTLEDIPGVLTAFHLAGADDYLLHVAVRSAEALRDLVLEHITVHPAVRHAETHLVFEVIPGTGPLPNPRRTPPDRR</sequence>
<feature type="region of interest" description="Disordered" evidence="4">
    <location>
        <begin position="1"/>
        <end position="26"/>
    </location>
</feature>
<dbReference type="PANTHER" id="PTHR30154:SF54">
    <property type="entry name" value="POSSIBLE TRANSCRIPTIONAL REGULATORY PROTEIN (PROBABLY LRP_ASNC-FAMILY)"/>
    <property type="match status" value="1"/>
</dbReference>
<keyword evidence="3" id="KW-0804">Transcription</keyword>
<dbReference type="InterPro" id="IPR011008">
    <property type="entry name" value="Dimeric_a/b-barrel"/>
</dbReference>
<protein>
    <submittedName>
        <fullName evidence="6">Lrp/AsnC family transcriptional regulator</fullName>
    </submittedName>
</protein>
<dbReference type="Pfam" id="PF01037">
    <property type="entry name" value="AsnC_trans_reg"/>
    <property type="match status" value="1"/>
</dbReference>
<evidence type="ECO:0000256" key="1">
    <source>
        <dbReference type="ARBA" id="ARBA00023015"/>
    </source>
</evidence>
<dbReference type="Gene3D" id="1.10.10.10">
    <property type="entry name" value="Winged helix-like DNA-binding domain superfamily/Winged helix DNA-binding domain"/>
    <property type="match status" value="1"/>
</dbReference>
<accession>A0ABW2LRV1</accession>
<dbReference type="CDD" id="cd00090">
    <property type="entry name" value="HTH_ARSR"/>
    <property type="match status" value="1"/>
</dbReference>
<dbReference type="InterPro" id="IPR036388">
    <property type="entry name" value="WH-like_DNA-bd_sf"/>
</dbReference>
<dbReference type="InterPro" id="IPR000485">
    <property type="entry name" value="AsnC-type_HTH_dom"/>
</dbReference>
<dbReference type="InterPro" id="IPR011991">
    <property type="entry name" value="ArsR-like_HTH"/>
</dbReference>
<dbReference type="Gene3D" id="3.30.70.920">
    <property type="match status" value="1"/>
</dbReference>
<evidence type="ECO:0000259" key="5">
    <source>
        <dbReference type="PROSITE" id="PS50956"/>
    </source>
</evidence>
<comment type="caution">
    <text evidence="6">The sequence shown here is derived from an EMBL/GenBank/DDBJ whole genome shotgun (WGS) entry which is preliminary data.</text>
</comment>